<dbReference type="InterPro" id="IPR045536">
    <property type="entry name" value="DUF6431"/>
</dbReference>
<gene>
    <name evidence="2" type="ORF">SK3146_00150</name>
</gene>
<proteinExistence type="predicted"/>
<dbReference type="EMBL" id="CP027059">
    <property type="protein sequence ID" value="UQZ80994.1"/>
    <property type="molecule type" value="Genomic_DNA"/>
</dbReference>
<keyword evidence="3" id="KW-1185">Reference proteome</keyword>
<protein>
    <recommendedName>
        <fullName evidence="1">DUF6431 domain-containing protein</fullName>
    </recommendedName>
</protein>
<evidence type="ECO:0000259" key="1">
    <source>
        <dbReference type="Pfam" id="PF20020"/>
    </source>
</evidence>
<evidence type="ECO:0000313" key="2">
    <source>
        <dbReference type="EMBL" id="UQZ80994.1"/>
    </source>
</evidence>
<dbReference type="Proteomes" id="UP001057134">
    <property type="component" value="Chromosome"/>
</dbReference>
<name>A0ABY4RE57_9BACL</name>
<dbReference type="Pfam" id="PF20020">
    <property type="entry name" value="DUF6431"/>
    <property type="match status" value="1"/>
</dbReference>
<feature type="domain" description="DUF6431" evidence="1">
    <location>
        <begin position="46"/>
        <end position="128"/>
    </location>
</feature>
<evidence type="ECO:0000313" key="3">
    <source>
        <dbReference type="Proteomes" id="UP001057134"/>
    </source>
</evidence>
<reference evidence="2" key="2">
    <citation type="journal article" date="2021" name="J Anim Sci Technol">
        <title>Complete genome sequence of Paenibacillus konkukensis sp. nov. SK3146 as a potential probiotic strain.</title>
        <authorList>
            <person name="Jung H.I."/>
            <person name="Park S."/>
            <person name="Niu K.M."/>
            <person name="Lee S.W."/>
            <person name="Kothari D."/>
            <person name="Yi K.J."/>
            <person name="Kim S.K."/>
        </authorList>
    </citation>
    <scope>NUCLEOTIDE SEQUENCE</scope>
    <source>
        <strain evidence="2">SK3146</strain>
    </source>
</reference>
<reference evidence="2" key="1">
    <citation type="submission" date="2018-02" db="EMBL/GenBank/DDBJ databases">
        <authorList>
            <person name="Kim S.-K."/>
            <person name="Jung H.-I."/>
            <person name="Lee S.-W."/>
        </authorList>
    </citation>
    <scope>NUCLEOTIDE SEQUENCE</scope>
    <source>
        <strain evidence="2">SK3146</strain>
    </source>
</reference>
<organism evidence="2 3">
    <name type="scientific">Paenibacillus konkukensis</name>
    <dbReference type="NCBI Taxonomy" id="2020716"/>
    <lineage>
        <taxon>Bacteria</taxon>
        <taxon>Bacillati</taxon>
        <taxon>Bacillota</taxon>
        <taxon>Bacilli</taxon>
        <taxon>Bacillales</taxon>
        <taxon>Paenibacillaceae</taxon>
        <taxon>Paenibacillus</taxon>
    </lineage>
</organism>
<accession>A0ABY4RE57</accession>
<sequence>MPPCMWACGNRLTGCIPYPTWSLYQSMSWMRSHPAFFVRCAEVVPSPCCGEALSVIGSRKRKLVDEGGDCRLLVIRRLRCIGCRKIHHELPDCVVPYKRYDSACVEQVVSVSEAPSTVAADDATLRRWKIWFREQTVYLLGCLKSIAIRFHQDPVEKTSVPSQSAHHPIGHVVGDASGWLARIVRPVANSNLWLHTRSACLSTPALR</sequence>